<comment type="caution">
    <text evidence="9">The sequence shown here is derived from an EMBL/GenBank/DDBJ whole genome shotgun (WGS) entry which is preliminary data.</text>
</comment>
<feature type="compositionally biased region" description="Polar residues" evidence="7">
    <location>
        <begin position="182"/>
        <end position="191"/>
    </location>
</feature>
<feature type="region of interest" description="Disordered" evidence="7">
    <location>
        <begin position="401"/>
        <end position="446"/>
    </location>
</feature>
<keyword evidence="5" id="KW-0804">Transcription</keyword>
<keyword evidence="3" id="KW-0805">Transcription regulation</keyword>
<evidence type="ECO:0000256" key="6">
    <source>
        <dbReference type="ARBA" id="ARBA00023242"/>
    </source>
</evidence>
<dbReference type="PANTHER" id="PTHR13044">
    <property type="entry name" value="ACTIVATING TRANSCRIPTION FACTOR ATF 4/5"/>
    <property type="match status" value="1"/>
</dbReference>
<dbReference type="Proteomes" id="UP001152747">
    <property type="component" value="Unassembled WGS sequence"/>
</dbReference>
<dbReference type="GO" id="GO:0001228">
    <property type="term" value="F:DNA-binding transcription activator activity, RNA polymerase II-specific"/>
    <property type="evidence" value="ECO:0007669"/>
    <property type="project" value="TreeGrafter"/>
</dbReference>
<dbReference type="PROSITE" id="PS50217">
    <property type="entry name" value="BZIP"/>
    <property type="match status" value="1"/>
</dbReference>
<feature type="region of interest" description="Disordered" evidence="7">
    <location>
        <begin position="163"/>
        <end position="191"/>
    </location>
</feature>
<organism evidence="9 10">
    <name type="scientific">Caenorhabditis angaria</name>
    <dbReference type="NCBI Taxonomy" id="860376"/>
    <lineage>
        <taxon>Eukaryota</taxon>
        <taxon>Metazoa</taxon>
        <taxon>Ecdysozoa</taxon>
        <taxon>Nematoda</taxon>
        <taxon>Chromadorea</taxon>
        <taxon>Rhabditida</taxon>
        <taxon>Rhabditina</taxon>
        <taxon>Rhabditomorpha</taxon>
        <taxon>Rhabditoidea</taxon>
        <taxon>Rhabditidae</taxon>
        <taxon>Peloderinae</taxon>
        <taxon>Caenorhabditis</taxon>
    </lineage>
</organism>
<proteinExistence type="inferred from homology"/>
<evidence type="ECO:0000256" key="1">
    <source>
        <dbReference type="ARBA" id="ARBA00004123"/>
    </source>
</evidence>
<reference evidence="9" key="1">
    <citation type="submission" date="2022-11" db="EMBL/GenBank/DDBJ databases">
        <authorList>
            <person name="Kikuchi T."/>
        </authorList>
    </citation>
    <scope>NUCLEOTIDE SEQUENCE</scope>
    <source>
        <strain evidence="9">PS1010</strain>
    </source>
</reference>
<keyword evidence="4" id="KW-0238">DNA-binding</keyword>
<evidence type="ECO:0000256" key="2">
    <source>
        <dbReference type="ARBA" id="ARBA00007163"/>
    </source>
</evidence>
<feature type="compositionally biased region" description="Basic and acidic residues" evidence="7">
    <location>
        <begin position="422"/>
        <end position="446"/>
    </location>
</feature>
<dbReference type="PANTHER" id="PTHR13044:SF12">
    <property type="entry name" value="STRESS ACTIVATED TRANSCRIPTION FACTOR ATFS-1"/>
    <property type="match status" value="1"/>
</dbReference>
<sequence>MFSRVGRLTTFGAHAISNCPFRRDKNYLPQRAQASALGHNSDGYINFAHHTFSNTIRQRTTSDSSTSNADPFLGVLSNDEREVIKELELLDLDSWNGANPIAGSLQNPEIPSGSEGISNTQNDYQMTSSSWTNNPRFGCDELCNDDFEDWTSVVREHDQNVAHQHQNLHQQNQPQDQNQHQFYTTTNNNQPPLGFNAPKFENLKNFENDIDNASKLVDWDAWSRYLAEDDQIISGCGAPVAPSPAPQQMDSTSYVNYLSAVPKLETSTPILRFEDEIKQEQDFELQNYEPSFGRNAISTNPDYDLNLFQSGPLTYIPKSEEDDCKSLASSSSSRKLRTSRRTYRSTESERSWTPASDDYYNEEKPKFKKRGVVVKPSVDEETDRRRALNRVAAIRYREKKREEKMARNRDYQEVLQRNKMLRQQEKQLSKEISELKKKMKKYENHH</sequence>
<dbReference type="AlphaFoldDB" id="A0A9P1N5L7"/>
<feature type="compositionally biased region" description="Basic residues" evidence="7">
    <location>
        <begin position="334"/>
        <end position="343"/>
    </location>
</feature>
<keyword evidence="6" id="KW-0539">Nucleus</keyword>
<dbReference type="Gene3D" id="1.20.5.170">
    <property type="match status" value="1"/>
</dbReference>
<dbReference type="InterPro" id="IPR004827">
    <property type="entry name" value="bZIP"/>
</dbReference>
<keyword evidence="10" id="KW-1185">Reference proteome</keyword>
<evidence type="ECO:0000256" key="3">
    <source>
        <dbReference type="ARBA" id="ARBA00023015"/>
    </source>
</evidence>
<feature type="compositionally biased region" description="Low complexity" evidence="7">
    <location>
        <begin position="163"/>
        <end position="181"/>
    </location>
</feature>
<evidence type="ECO:0000256" key="7">
    <source>
        <dbReference type="SAM" id="MobiDB-lite"/>
    </source>
</evidence>
<evidence type="ECO:0000256" key="5">
    <source>
        <dbReference type="ARBA" id="ARBA00023163"/>
    </source>
</evidence>
<gene>
    <name evidence="9" type="ORF">CAMP_LOCUS13351</name>
</gene>
<dbReference type="OrthoDB" id="5846045at2759"/>
<evidence type="ECO:0000259" key="8">
    <source>
        <dbReference type="PROSITE" id="PS50217"/>
    </source>
</evidence>
<accession>A0A9P1N5L7</accession>
<evidence type="ECO:0000313" key="10">
    <source>
        <dbReference type="Proteomes" id="UP001152747"/>
    </source>
</evidence>
<comment type="subcellular location">
    <subcellularLocation>
        <location evidence="1">Nucleus</location>
    </subcellularLocation>
</comment>
<dbReference type="CDD" id="cd14692">
    <property type="entry name" value="bZIP_ATF4"/>
    <property type="match status" value="1"/>
</dbReference>
<dbReference type="GO" id="GO:0000977">
    <property type="term" value="F:RNA polymerase II transcription regulatory region sequence-specific DNA binding"/>
    <property type="evidence" value="ECO:0007669"/>
    <property type="project" value="TreeGrafter"/>
</dbReference>
<feature type="domain" description="BZIP" evidence="8">
    <location>
        <begin position="379"/>
        <end position="442"/>
    </location>
</feature>
<name>A0A9P1N5L7_9PELO</name>
<evidence type="ECO:0000313" key="9">
    <source>
        <dbReference type="EMBL" id="CAI5450714.1"/>
    </source>
</evidence>
<feature type="compositionally biased region" description="Basic and acidic residues" evidence="7">
    <location>
        <begin position="401"/>
        <end position="412"/>
    </location>
</feature>
<evidence type="ECO:0000256" key="4">
    <source>
        <dbReference type="ARBA" id="ARBA00023125"/>
    </source>
</evidence>
<dbReference type="GO" id="GO:0005634">
    <property type="term" value="C:nucleus"/>
    <property type="evidence" value="ECO:0007669"/>
    <property type="project" value="UniProtKB-SubCell"/>
</dbReference>
<dbReference type="EMBL" id="CANHGI010000005">
    <property type="protein sequence ID" value="CAI5450714.1"/>
    <property type="molecule type" value="Genomic_DNA"/>
</dbReference>
<comment type="similarity">
    <text evidence="2">Belongs to the bZIP family.</text>
</comment>
<dbReference type="Pfam" id="PF07716">
    <property type="entry name" value="bZIP_2"/>
    <property type="match status" value="1"/>
</dbReference>
<protein>
    <recommendedName>
        <fullName evidence="8">BZIP domain-containing protein</fullName>
    </recommendedName>
</protein>
<feature type="region of interest" description="Disordered" evidence="7">
    <location>
        <begin position="319"/>
        <end position="361"/>
    </location>
</feature>